<dbReference type="InterPro" id="IPR009009">
    <property type="entry name" value="RlpA-like_DPBB"/>
</dbReference>
<dbReference type="PANTHER" id="PTHR47480:SF1">
    <property type="entry name" value="EG45-LIKE DOMAIN CONTAINING PROTEIN 1"/>
    <property type="match status" value="1"/>
</dbReference>
<accession>A0AAD3TKG8</accession>
<organism evidence="3 4">
    <name type="scientific">Nepenthes gracilis</name>
    <name type="common">Slender pitcher plant</name>
    <dbReference type="NCBI Taxonomy" id="150966"/>
    <lineage>
        <taxon>Eukaryota</taxon>
        <taxon>Viridiplantae</taxon>
        <taxon>Streptophyta</taxon>
        <taxon>Embryophyta</taxon>
        <taxon>Tracheophyta</taxon>
        <taxon>Spermatophyta</taxon>
        <taxon>Magnoliopsida</taxon>
        <taxon>eudicotyledons</taxon>
        <taxon>Gunneridae</taxon>
        <taxon>Pentapetalae</taxon>
        <taxon>Caryophyllales</taxon>
        <taxon>Nepenthaceae</taxon>
        <taxon>Nepenthes</taxon>
    </lineage>
</organism>
<keyword evidence="4" id="KW-1185">Reference proteome</keyword>
<dbReference type="EMBL" id="BSYO01000038">
    <property type="protein sequence ID" value="GMH30711.1"/>
    <property type="molecule type" value="Genomic_DNA"/>
</dbReference>
<dbReference type="PANTHER" id="PTHR47480">
    <property type="entry name" value="EG45-LIKE DOMAIN CONTAINING PROTEIN"/>
    <property type="match status" value="1"/>
</dbReference>
<evidence type="ECO:0000259" key="2">
    <source>
        <dbReference type="PROSITE" id="PS50842"/>
    </source>
</evidence>
<reference evidence="3" key="1">
    <citation type="submission" date="2023-05" db="EMBL/GenBank/DDBJ databases">
        <title>Nepenthes gracilis genome sequencing.</title>
        <authorList>
            <person name="Fukushima K."/>
        </authorList>
    </citation>
    <scope>NUCLEOTIDE SEQUENCE</scope>
    <source>
        <strain evidence="3">SING2019-196</strain>
    </source>
</reference>
<evidence type="ECO:0000313" key="4">
    <source>
        <dbReference type="Proteomes" id="UP001279734"/>
    </source>
</evidence>
<dbReference type="SUPFAM" id="SSF50685">
    <property type="entry name" value="Barwin-like endoglucanases"/>
    <property type="match status" value="1"/>
</dbReference>
<dbReference type="Pfam" id="PF03330">
    <property type="entry name" value="DPBB_1"/>
    <property type="match status" value="1"/>
</dbReference>
<name>A0AAD3TKG8_NEPGR</name>
<dbReference type="Gene3D" id="2.40.40.10">
    <property type="entry name" value="RlpA-like domain"/>
    <property type="match status" value="1"/>
</dbReference>
<feature type="signal peptide" evidence="1">
    <location>
        <begin position="1"/>
        <end position="27"/>
    </location>
</feature>
<protein>
    <recommendedName>
        <fullName evidence="2">Expansin-like EG45 domain-containing protein</fullName>
    </recommendedName>
</protein>
<dbReference type="PROSITE" id="PS50842">
    <property type="entry name" value="EXPANSIN_EG45"/>
    <property type="match status" value="1"/>
</dbReference>
<dbReference type="InterPro" id="IPR036908">
    <property type="entry name" value="RlpA-like_sf"/>
</dbReference>
<evidence type="ECO:0000256" key="1">
    <source>
        <dbReference type="SAM" id="SignalP"/>
    </source>
</evidence>
<keyword evidence="1" id="KW-0732">Signal</keyword>
<proteinExistence type="predicted"/>
<sequence>MYRVPPLLPQLLLISFLIAGLLHPCHGDFGTASKYGPPYVPTACYGSDTSVFPSNNLFASAGDSIWDNDAACGRQYMVRCLSAAVPGICLNASIEIQILDYAGDGVSNTMVLSETAFATIADPNAQSINIEFQQL</sequence>
<dbReference type="AlphaFoldDB" id="A0AAD3TKG8"/>
<gene>
    <name evidence="3" type="ORF">Nepgr_032554</name>
</gene>
<dbReference type="Proteomes" id="UP001279734">
    <property type="component" value="Unassembled WGS sequence"/>
</dbReference>
<comment type="caution">
    <text evidence="3">The sequence shown here is derived from an EMBL/GenBank/DDBJ whole genome shotgun (WGS) entry which is preliminary data.</text>
</comment>
<feature type="chain" id="PRO_5041982658" description="Expansin-like EG45 domain-containing protein" evidence="1">
    <location>
        <begin position="28"/>
        <end position="135"/>
    </location>
</feature>
<dbReference type="InterPro" id="IPR007112">
    <property type="entry name" value="Expansin/allergen_DPBB_dom"/>
</dbReference>
<evidence type="ECO:0000313" key="3">
    <source>
        <dbReference type="EMBL" id="GMH30711.1"/>
    </source>
</evidence>
<feature type="domain" description="Expansin-like EG45" evidence="2">
    <location>
        <begin position="30"/>
        <end position="135"/>
    </location>
</feature>
<dbReference type="CDD" id="cd22269">
    <property type="entry name" value="DPBB_EG45-like"/>
    <property type="match status" value="1"/>
</dbReference>